<evidence type="ECO:0000313" key="12">
    <source>
        <dbReference type="EMBL" id="KAG6785398.1"/>
    </source>
</evidence>
<dbReference type="Proteomes" id="UP000886885">
    <property type="component" value="Chromosome 2D"/>
</dbReference>
<dbReference type="Pfam" id="PF04526">
    <property type="entry name" value="DUF568"/>
    <property type="match status" value="1"/>
</dbReference>
<dbReference type="AlphaFoldDB" id="A0A8X8A9A6"/>
<feature type="transmembrane region" description="Helical" evidence="8">
    <location>
        <begin position="219"/>
        <end position="238"/>
    </location>
</feature>
<evidence type="ECO:0000259" key="11">
    <source>
        <dbReference type="PROSITE" id="PS50939"/>
    </source>
</evidence>
<dbReference type="CDD" id="cd09629">
    <property type="entry name" value="DOMON_CIL1_like"/>
    <property type="match status" value="1"/>
</dbReference>
<gene>
    <name evidence="12" type="ORF">POTOM_011128</name>
</gene>
<evidence type="ECO:0000313" key="13">
    <source>
        <dbReference type="Proteomes" id="UP000886885"/>
    </source>
</evidence>
<evidence type="ECO:0000256" key="5">
    <source>
        <dbReference type="ARBA" id="ARBA00022982"/>
    </source>
</evidence>
<evidence type="ECO:0008006" key="14">
    <source>
        <dbReference type="Google" id="ProtNLM"/>
    </source>
</evidence>
<evidence type="ECO:0000256" key="9">
    <source>
        <dbReference type="SAM" id="SignalP"/>
    </source>
</evidence>
<sequence length="444" mass="48751">MASPFKISVLLLTFCVSISLTLPVRSQTCASQTFKNNNLYTHCLDLPTLSSYLHFTYDAANSTLSVAFFASPSKSNGWIAWAINPKVPAMGGAQALVAFKDSKGVMSAKTYNISTSTPYSVVQSELAFDVWDTRAEEESGVMRIFAKIKVPRELAATGTLNQVWQVGSFVDDAAKGVLRIHDMGAPNLNSKGTLDLNGGKSVSSGGLDSRTKRKNIHGVLNAVSWGILFPLGIVIARYLRTFPSADPAWFYLHVSCQVSAYAIGVAGWATGIKLGNESKGVRFSLHRNIGIALFALATVQVIDFLPSCVLLPLQVALFIHLKGEKRFEFGLCFHVELVDVLFSPVKIMVTVSCNIFALFLRPKKDHKYRLYWNIYHHGVGYAILILGILNVFKGLDILQPGDKWRTIYIIVIAVLGGIAALLELITWIVVLRRKSSKSTKPYEG</sequence>
<keyword evidence="13" id="KW-1185">Reference proteome</keyword>
<reference evidence="12" key="1">
    <citation type="journal article" date="2020" name="bioRxiv">
        <title>Hybrid origin of Populus tomentosa Carr. identified through genome sequencing and phylogenomic analysis.</title>
        <authorList>
            <person name="An X."/>
            <person name="Gao K."/>
            <person name="Chen Z."/>
            <person name="Li J."/>
            <person name="Yang X."/>
            <person name="Yang X."/>
            <person name="Zhou J."/>
            <person name="Guo T."/>
            <person name="Zhao T."/>
            <person name="Huang S."/>
            <person name="Miao D."/>
            <person name="Khan W.U."/>
            <person name="Rao P."/>
            <person name="Ye M."/>
            <person name="Lei B."/>
            <person name="Liao W."/>
            <person name="Wang J."/>
            <person name="Ji L."/>
            <person name="Li Y."/>
            <person name="Guo B."/>
            <person name="Mustafa N.S."/>
            <person name="Li S."/>
            <person name="Yun Q."/>
            <person name="Keller S.R."/>
            <person name="Mao J."/>
            <person name="Zhang R."/>
            <person name="Strauss S.H."/>
        </authorList>
    </citation>
    <scope>NUCLEOTIDE SEQUENCE</scope>
    <source>
        <strain evidence="12">GM15</strain>
        <tissue evidence="12">Leaf</tissue>
    </source>
</reference>
<dbReference type="PROSITE" id="PS50836">
    <property type="entry name" value="DOMON"/>
    <property type="match status" value="1"/>
</dbReference>
<evidence type="ECO:0000256" key="6">
    <source>
        <dbReference type="ARBA" id="ARBA00022989"/>
    </source>
</evidence>
<dbReference type="SMART" id="SM00665">
    <property type="entry name" value="B561"/>
    <property type="match status" value="1"/>
</dbReference>
<feature type="domain" description="Cytochrome b561" evidence="11">
    <location>
        <begin position="177"/>
        <end position="431"/>
    </location>
</feature>
<comment type="caution">
    <text evidence="12">The sequence shown here is derived from an EMBL/GenBank/DDBJ whole genome shotgun (WGS) entry which is preliminary data.</text>
</comment>
<dbReference type="GO" id="GO:0016020">
    <property type="term" value="C:membrane"/>
    <property type="evidence" value="ECO:0007669"/>
    <property type="project" value="UniProtKB-SubCell"/>
</dbReference>
<evidence type="ECO:0000256" key="4">
    <source>
        <dbReference type="ARBA" id="ARBA00022729"/>
    </source>
</evidence>
<feature type="transmembrane region" description="Helical" evidence="8">
    <location>
        <begin position="250"/>
        <end position="270"/>
    </location>
</feature>
<feature type="transmembrane region" description="Helical" evidence="8">
    <location>
        <begin position="78"/>
        <end position="99"/>
    </location>
</feature>
<dbReference type="OrthoDB" id="2419613at2759"/>
<protein>
    <recommendedName>
        <fullName evidence="14">Cytochrome b561 and DOMON domain-containing protein</fullName>
    </recommendedName>
</protein>
<comment type="subcellular location">
    <subcellularLocation>
        <location evidence="1">Membrane</location>
    </subcellularLocation>
</comment>
<dbReference type="EMBL" id="JAAWWB010000004">
    <property type="protein sequence ID" value="KAG6785398.1"/>
    <property type="molecule type" value="Genomic_DNA"/>
</dbReference>
<dbReference type="InterPro" id="IPR045265">
    <property type="entry name" value="AIR12_DOMON"/>
</dbReference>
<evidence type="ECO:0000256" key="3">
    <source>
        <dbReference type="ARBA" id="ARBA00022692"/>
    </source>
</evidence>
<feature type="chain" id="PRO_5036480072" description="Cytochrome b561 and DOMON domain-containing protein" evidence="9">
    <location>
        <begin position="27"/>
        <end position="444"/>
    </location>
</feature>
<organism evidence="12 13">
    <name type="scientific">Populus tomentosa</name>
    <name type="common">Chinese white poplar</name>
    <dbReference type="NCBI Taxonomy" id="118781"/>
    <lineage>
        <taxon>Eukaryota</taxon>
        <taxon>Viridiplantae</taxon>
        <taxon>Streptophyta</taxon>
        <taxon>Embryophyta</taxon>
        <taxon>Tracheophyta</taxon>
        <taxon>Spermatophyta</taxon>
        <taxon>Magnoliopsida</taxon>
        <taxon>eudicotyledons</taxon>
        <taxon>Gunneridae</taxon>
        <taxon>Pentapetalae</taxon>
        <taxon>rosids</taxon>
        <taxon>fabids</taxon>
        <taxon>Malpighiales</taxon>
        <taxon>Salicaceae</taxon>
        <taxon>Saliceae</taxon>
        <taxon>Populus</taxon>
    </lineage>
</organism>
<feature type="transmembrane region" description="Helical" evidence="8">
    <location>
        <begin position="407"/>
        <end position="430"/>
    </location>
</feature>
<dbReference type="InterPro" id="IPR017214">
    <property type="entry name" value="UCP037471"/>
</dbReference>
<keyword evidence="7 8" id="KW-0472">Membrane</keyword>
<dbReference type="PANTHER" id="PTHR23130">
    <property type="entry name" value="CYTOCHROME B561 AND DOMON DOMAIN-CONTAINING PROTEIN"/>
    <property type="match status" value="1"/>
</dbReference>
<keyword evidence="4 9" id="KW-0732">Signal</keyword>
<keyword evidence="6 8" id="KW-1133">Transmembrane helix</keyword>
<keyword evidence="3 8" id="KW-0812">Transmembrane</keyword>
<feature type="transmembrane region" description="Helical" evidence="8">
    <location>
        <begin position="291"/>
        <end position="321"/>
    </location>
</feature>
<feature type="domain" description="DOMON" evidence="10">
    <location>
        <begin position="49"/>
        <end position="167"/>
    </location>
</feature>
<dbReference type="InterPro" id="IPR006593">
    <property type="entry name" value="Cyt_b561/ferric_Rdtase_TM"/>
</dbReference>
<accession>A0A8X8A9A6</accession>
<evidence type="ECO:0000256" key="8">
    <source>
        <dbReference type="SAM" id="Phobius"/>
    </source>
</evidence>
<dbReference type="PIRSF" id="PIRSF037471">
    <property type="entry name" value="UCP037471"/>
    <property type="match status" value="1"/>
</dbReference>
<dbReference type="CDD" id="cd08760">
    <property type="entry name" value="Cyt_b561_FRRS1_like"/>
    <property type="match status" value="1"/>
</dbReference>
<keyword evidence="5" id="KW-0249">Electron transport</keyword>
<name>A0A8X8A9A6_POPTO</name>
<feature type="transmembrane region" description="Helical" evidence="8">
    <location>
        <begin position="372"/>
        <end position="392"/>
    </location>
</feature>
<evidence type="ECO:0000256" key="1">
    <source>
        <dbReference type="ARBA" id="ARBA00004370"/>
    </source>
</evidence>
<evidence type="ECO:0000259" key="10">
    <source>
        <dbReference type="PROSITE" id="PS50836"/>
    </source>
</evidence>
<feature type="transmembrane region" description="Helical" evidence="8">
    <location>
        <begin position="341"/>
        <end position="360"/>
    </location>
</feature>
<dbReference type="InterPro" id="IPR005018">
    <property type="entry name" value="DOMON_domain"/>
</dbReference>
<feature type="signal peptide" evidence="9">
    <location>
        <begin position="1"/>
        <end position="26"/>
    </location>
</feature>
<evidence type="ECO:0000256" key="2">
    <source>
        <dbReference type="ARBA" id="ARBA00022448"/>
    </source>
</evidence>
<keyword evidence="2" id="KW-0813">Transport</keyword>
<dbReference type="PANTHER" id="PTHR23130:SF195">
    <property type="entry name" value="CYTOCHROME B561 AND DOMON DOMAIN-CONTAINING PROTEIN"/>
    <property type="match status" value="1"/>
</dbReference>
<proteinExistence type="predicted"/>
<dbReference type="PROSITE" id="PS50939">
    <property type="entry name" value="CYTOCHROME_B561"/>
    <property type="match status" value="1"/>
</dbReference>
<evidence type="ECO:0000256" key="7">
    <source>
        <dbReference type="ARBA" id="ARBA00023136"/>
    </source>
</evidence>